<gene>
    <name evidence="2" type="ORF">A4V09_22595</name>
</gene>
<feature type="transmembrane region" description="Helical" evidence="1">
    <location>
        <begin position="389"/>
        <end position="408"/>
    </location>
</feature>
<evidence type="ECO:0000313" key="2">
    <source>
        <dbReference type="EMBL" id="ANU78293.1"/>
    </source>
</evidence>
<feature type="transmembrane region" description="Helical" evidence="1">
    <location>
        <begin position="196"/>
        <end position="216"/>
    </location>
</feature>
<organism evidence="2 3">
    <name type="scientific">Blautia pseudococcoides</name>
    <dbReference type="NCBI Taxonomy" id="1796616"/>
    <lineage>
        <taxon>Bacteria</taxon>
        <taxon>Bacillati</taxon>
        <taxon>Bacillota</taxon>
        <taxon>Clostridia</taxon>
        <taxon>Lachnospirales</taxon>
        <taxon>Lachnospiraceae</taxon>
        <taxon>Blautia</taxon>
    </lineage>
</organism>
<feature type="transmembrane region" description="Helical" evidence="1">
    <location>
        <begin position="323"/>
        <end position="343"/>
    </location>
</feature>
<evidence type="ECO:0000313" key="3">
    <source>
        <dbReference type="Proteomes" id="UP000092574"/>
    </source>
</evidence>
<name>A0A1C7IHD5_9FIRM</name>
<keyword evidence="3" id="KW-1185">Reference proteome</keyword>
<keyword evidence="1" id="KW-0812">Transmembrane</keyword>
<dbReference type="AlphaFoldDB" id="A0A1C7IHD5"/>
<feature type="transmembrane region" description="Helical" evidence="1">
    <location>
        <begin position="237"/>
        <end position="261"/>
    </location>
</feature>
<dbReference type="Proteomes" id="UP000092574">
    <property type="component" value="Chromosome"/>
</dbReference>
<evidence type="ECO:0000256" key="1">
    <source>
        <dbReference type="SAM" id="Phobius"/>
    </source>
</evidence>
<dbReference type="RefSeq" id="WP_065544377.1">
    <property type="nucleotide sequence ID" value="NZ_CP015405.2"/>
</dbReference>
<reference evidence="2" key="1">
    <citation type="submission" date="2017-04" db="EMBL/GenBank/DDBJ databases">
        <title>Complete Genome Sequences of Twelve Strains of a Stable Defined Moderately Diverse Mouse Microbiota 2 (sDMDMm2).</title>
        <authorList>
            <person name="Uchimura Y."/>
            <person name="Wyss M."/>
            <person name="Brugiroux S."/>
            <person name="Limenitakis J.P."/>
            <person name="Stecher B."/>
            <person name="McCoy K.D."/>
            <person name="Macpherson A.J."/>
        </authorList>
    </citation>
    <scope>NUCLEOTIDE SEQUENCE</scope>
    <source>
        <strain evidence="2">YL58</strain>
    </source>
</reference>
<keyword evidence="1" id="KW-0472">Membrane</keyword>
<dbReference type="EMBL" id="CP015405">
    <property type="protein sequence ID" value="ANU78293.1"/>
    <property type="molecule type" value="Genomic_DNA"/>
</dbReference>
<dbReference type="KEGG" id="byl:A4V09_22595"/>
<keyword evidence="1" id="KW-1133">Transmembrane helix</keyword>
<proteinExistence type="predicted"/>
<sequence length="415" mass="45783">MRLLKAECKRVMKTRAVWFLLAAAFLLSFVMAYFPMSFMQYSYLDGSGEQVTITGRKAIEIIKEKQAVSAGAVTPDKIQAALETYQACVKQYGPTASEDFPRNVYNEKILPVEAIIHVVREVNADSKTGIAPDIMEIDPGNAQSFYEQCTKRLDSLMDLEQKKHPDAQRKAKALYAEVEQPYEYYPGFNKDATDYLILYLLLLEFICVLLAAPIFSSDHQTKADDIQRCTKYGRIRLAVVRVMVMLLISTLTVTAGVTIFLSLTRGIFGAECMNSSIQMLYSAVNLSDLNLGQMLLMGAGVGLLTITAAVLCTLMISSRCRSVSAAAIAAMAICLLPIVIGQMGSGNLAGWIRCILPTGGLGLGNCFLYELFDFNFINLGSSSFWVPHAIPAVLAVEIPLFFVLTVCFHNRYIAK</sequence>
<protein>
    <submittedName>
        <fullName evidence="2">Uncharacterized protein</fullName>
    </submittedName>
</protein>
<accession>A0A1C7IHD5</accession>
<feature type="transmembrane region" description="Helical" evidence="1">
    <location>
        <begin position="294"/>
        <end position="316"/>
    </location>
</feature>
<dbReference type="STRING" id="1796616.A4V09_22595"/>
<dbReference type="OrthoDB" id="1700423at2"/>